<dbReference type="InterPro" id="IPR050855">
    <property type="entry name" value="NDM-1-like"/>
</dbReference>
<evidence type="ECO:0000259" key="3">
    <source>
        <dbReference type="SMART" id="SM00849"/>
    </source>
</evidence>
<dbReference type="SUPFAM" id="SSF56281">
    <property type="entry name" value="Metallo-hydrolase/oxidoreductase"/>
    <property type="match status" value="1"/>
</dbReference>
<dbReference type="eggNOG" id="COG0491">
    <property type="taxonomic scope" value="Bacteria"/>
</dbReference>
<dbReference type="Pfam" id="PF00753">
    <property type="entry name" value="Lactamase_B"/>
    <property type="match status" value="1"/>
</dbReference>
<comment type="caution">
    <text evidence="4">The sequence shown here is derived from an EMBL/GenBank/DDBJ whole genome shotgun (WGS) entry which is preliminary data.</text>
</comment>
<comment type="similarity">
    <text evidence="1">Belongs to the metallo-beta-lactamase superfamily. Class-B beta-lactamase family.</text>
</comment>
<dbReference type="InterPro" id="IPR036866">
    <property type="entry name" value="RibonucZ/Hydroxyglut_hydro"/>
</dbReference>
<dbReference type="Proteomes" id="UP000019205">
    <property type="component" value="Chromosome"/>
</dbReference>
<dbReference type="HOGENOM" id="CLU_048478_0_1_6"/>
<keyword evidence="5" id="KW-1185">Reference proteome</keyword>
<keyword evidence="4" id="KW-0378">Hydrolase</keyword>
<dbReference type="Gene3D" id="1.10.10.10">
    <property type="entry name" value="Winged helix-like DNA-binding domain superfamily/Winged helix DNA-binding domain"/>
    <property type="match status" value="1"/>
</dbReference>
<feature type="domain" description="Metallo-beta-lactamase" evidence="3">
    <location>
        <begin position="65"/>
        <end position="282"/>
    </location>
</feature>
<evidence type="ECO:0000313" key="4">
    <source>
        <dbReference type="EMBL" id="EAQ96513.2"/>
    </source>
</evidence>
<organism evidence="4 5">
    <name type="scientific">Congregibacter litoralis KT71</name>
    <dbReference type="NCBI Taxonomy" id="314285"/>
    <lineage>
        <taxon>Bacteria</taxon>
        <taxon>Pseudomonadati</taxon>
        <taxon>Pseudomonadota</taxon>
        <taxon>Gammaproteobacteria</taxon>
        <taxon>Cellvibrionales</taxon>
        <taxon>Halieaceae</taxon>
        <taxon>Congregibacter</taxon>
    </lineage>
</organism>
<dbReference type="EMBL" id="AAOA02000006">
    <property type="protein sequence ID" value="EAQ96513.2"/>
    <property type="molecule type" value="Genomic_DNA"/>
</dbReference>
<accession>A4AC63</accession>
<gene>
    <name evidence="4" type="ORF">KT71_05797</name>
</gene>
<dbReference type="Pfam" id="PF21221">
    <property type="entry name" value="B_lactamase-like_C"/>
    <property type="match status" value="1"/>
</dbReference>
<dbReference type="AlphaFoldDB" id="A4AC63"/>
<dbReference type="PANTHER" id="PTHR42951:SF4">
    <property type="entry name" value="ACYL-COENZYME A THIOESTERASE MBLAC2"/>
    <property type="match status" value="1"/>
</dbReference>
<protein>
    <submittedName>
        <fullName evidence="4">Zn-dependent hydrolase</fullName>
    </submittedName>
</protein>
<name>A4AC63_9GAMM</name>
<dbReference type="GO" id="GO:0016787">
    <property type="term" value="F:hydrolase activity"/>
    <property type="evidence" value="ECO:0007669"/>
    <property type="project" value="UniProtKB-KW"/>
</dbReference>
<dbReference type="InterPro" id="IPR048933">
    <property type="entry name" value="B_lactamase-like_C"/>
</dbReference>
<dbReference type="STRING" id="314285.KT71_05797"/>
<reference evidence="4 5" key="2">
    <citation type="journal article" date="2009" name="PLoS ONE">
        <title>The photosynthetic apparatus and its regulation in the aerobic gammaproteobacterium Congregibacter litoralis gen. nov., sp. nov.</title>
        <authorList>
            <person name="Spring S."/>
            <person name="Lunsdorf H."/>
            <person name="Fuchs B.M."/>
            <person name="Tindall B.J."/>
        </authorList>
    </citation>
    <scope>NUCLEOTIDE SEQUENCE [LARGE SCALE GENOMIC DNA]</scope>
    <source>
        <strain evidence="4">KT71</strain>
    </source>
</reference>
<dbReference type="InterPro" id="IPR001279">
    <property type="entry name" value="Metallo-B-lactamas"/>
</dbReference>
<reference evidence="4 5" key="1">
    <citation type="journal article" date="2007" name="Proc. Natl. Acad. Sci. U.S.A.">
        <title>Characterization of a marine gammaproteobacterium capable of aerobic anoxygenic photosynthesis.</title>
        <authorList>
            <person name="Fuchs B.M."/>
            <person name="Spring S."/>
            <person name="Teeling H."/>
            <person name="Quast C."/>
            <person name="Wulf J."/>
            <person name="Schattenhofer M."/>
            <person name="Yan S."/>
            <person name="Ferriera S."/>
            <person name="Johnson J."/>
            <person name="Glockner F.O."/>
            <person name="Amann R."/>
        </authorList>
    </citation>
    <scope>NUCLEOTIDE SEQUENCE [LARGE SCALE GENOMIC DNA]</scope>
    <source>
        <strain evidence="4">KT71</strain>
    </source>
</reference>
<sequence>MTLVNTTITHSFGGTPNPMDQETQESYRGLDYPWGRGVNPEPGEPRRIADGVYWARFAMPMSLDHINLWLLEDGDGWTIVDTCLNLPDAREVWEGLFEGFMGGKPVKRVICTHMHPDHVGLAGWICEKHGCDLWMSRAEYLMCRSLVSDTGREAPEVAVDFYRGAGYTEEQLEKYKKRFGFFGKAVSTLPDRYRRLVDLETLNIGGRYWQIMEGSGHSPEHLCLYCPALKLFISGDQVLPRITPNVSVFPTEPEGDPLKYWLRSGARLRERLPEDLLVLPSHEAPFYGLHVRLTQILEAHKEDLSALFKLLAEPRRAVDCFPALFKRDIGEGSLGLATGETLAHLNCLLGRRRIRRHCDEHGVNWYVQDPDAVDLDED</sequence>
<dbReference type="GO" id="GO:0017001">
    <property type="term" value="P:antibiotic catabolic process"/>
    <property type="evidence" value="ECO:0007669"/>
    <property type="project" value="UniProtKB-ARBA"/>
</dbReference>
<evidence type="ECO:0000256" key="2">
    <source>
        <dbReference type="SAM" id="MobiDB-lite"/>
    </source>
</evidence>
<feature type="region of interest" description="Disordered" evidence="2">
    <location>
        <begin position="1"/>
        <end position="25"/>
    </location>
</feature>
<evidence type="ECO:0000313" key="5">
    <source>
        <dbReference type="Proteomes" id="UP000019205"/>
    </source>
</evidence>
<evidence type="ECO:0000256" key="1">
    <source>
        <dbReference type="ARBA" id="ARBA00005250"/>
    </source>
</evidence>
<dbReference type="SMART" id="SM00849">
    <property type="entry name" value="Lactamase_B"/>
    <property type="match status" value="1"/>
</dbReference>
<proteinExistence type="inferred from homology"/>
<dbReference type="InterPro" id="IPR036388">
    <property type="entry name" value="WH-like_DNA-bd_sf"/>
</dbReference>
<dbReference type="PANTHER" id="PTHR42951">
    <property type="entry name" value="METALLO-BETA-LACTAMASE DOMAIN-CONTAINING"/>
    <property type="match status" value="1"/>
</dbReference>
<dbReference type="Gene3D" id="3.60.15.10">
    <property type="entry name" value="Ribonuclease Z/Hydroxyacylglutathione hydrolase-like"/>
    <property type="match status" value="1"/>
</dbReference>